<sequence>MTEPNTLSFLADQPIFAEFEDVANLSRYRSLPDGWALAVADVVSSSDAIARGKYKSVNMAGASVITAVLNVLDGSNFPFVFGGDGAVIAVPPEGIESAATALAAVARWIEEDLGLNMRTAIVPLSAIRAAGHDVRVARFQASPEMTFAMFAGGGSAWAEAQMKQGQFAVAMAPPGSRADLTGLSCRWNPIQSRNGQIVSIIALPTAQARMDAFRALVSQVVTLANMAGGSGNPLPPEGPNPQLTLAGVATEASALAPPGKRFAAKLKVVVAIVMTVVLHRTGWTLGSFNAREYARQLTRNTDFRKFDDGLKMTIDVNADGLMAIESLLETAAAAGVCQFGLHKQDSALVTCIVPSLRAHDHMHFIDGASGGYAQAATAMKAKAAAMTPALS</sequence>
<gene>
    <name evidence="1" type="ORF">GCM10010873_13230</name>
</gene>
<evidence type="ECO:0000313" key="1">
    <source>
        <dbReference type="EMBL" id="GLS86349.1"/>
    </source>
</evidence>
<evidence type="ECO:0008006" key="3">
    <source>
        <dbReference type="Google" id="ProtNLM"/>
    </source>
</evidence>
<comment type="caution">
    <text evidence="1">The sequence shown here is derived from an EMBL/GenBank/DDBJ whole genome shotgun (WGS) entry which is preliminary data.</text>
</comment>
<accession>A0AA37U2W9</accession>
<dbReference type="Pfam" id="PF11294">
    <property type="entry name" value="DUF3095"/>
    <property type="match status" value="1"/>
</dbReference>
<organism evidence="1 2">
    <name type="scientific">Cypionkella aquatica</name>
    <dbReference type="NCBI Taxonomy" id="1756042"/>
    <lineage>
        <taxon>Bacteria</taxon>
        <taxon>Pseudomonadati</taxon>
        <taxon>Pseudomonadota</taxon>
        <taxon>Alphaproteobacteria</taxon>
        <taxon>Rhodobacterales</taxon>
        <taxon>Paracoccaceae</taxon>
        <taxon>Cypionkella</taxon>
    </lineage>
</organism>
<dbReference type="EMBL" id="BSPP01000004">
    <property type="protein sequence ID" value="GLS86349.1"/>
    <property type="molecule type" value="Genomic_DNA"/>
</dbReference>
<name>A0AA37U2W9_9RHOB</name>
<dbReference type="InterPro" id="IPR021445">
    <property type="entry name" value="DUF3095"/>
</dbReference>
<keyword evidence="2" id="KW-1185">Reference proteome</keyword>
<protein>
    <recommendedName>
        <fullName evidence="3">Adenylate cyclase</fullName>
    </recommendedName>
</protein>
<dbReference type="AlphaFoldDB" id="A0AA37U2W9"/>
<dbReference type="RefSeq" id="WP_284324550.1">
    <property type="nucleotide sequence ID" value="NZ_BSPP01000004.1"/>
</dbReference>
<reference evidence="1 2" key="1">
    <citation type="journal article" date="2014" name="Int. J. Syst. Evol. Microbiol.">
        <title>Complete genome sequence of Corynebacterium casei LMG S-19264T (=DSM 44701T), isolated from a smear-ripened cheese.</title>
        <authorList>
            <consortium name="US DOE Joint Genome Institute (JGI-PGF)"/>
            <person name="Walter F."/>
            <person name="Albersmeier A."/>
            <person name="Kalinowski J."/>
            <person name="Ruckert C."/>
        </authorList>
    </citation>
    <scope>NUCLEOTIDE SEQUENCE [LARGE SCALE GENOMIC DNA]</scope>
    <source>
        <strain evidence="1 2">NBRC 111766</strain>
    </source>
</reference>
<proteinExistence type="predicted"/>
<dbReference type="Proteomes" id="UP001157355">
    <property type="component" value="Unassembled WGS sequence"/>
</dbReference>
<evidence type="ECO:0000313" key="2">
    <source>
        <dbReference type="Proteomes" id="UP001157355"/>
    </source>
</evidence>